<reference evidence="2 3" key="1">
    <citation type="submission" date="2019-03" db="EMBL/GenBank/DDBJ databases">
        <title>Diversity of the mouse oral microbiome.</title>
        <authorList>
            <person name="Joseph S."/>
            <person name="Aduse-Opoku J."/>
            <person name="Curtis M."/>
            <person name="Wade W."/>
            <person name="Hashim A."/>
        </authorList>
    </citation>
    <scope>NUCLEOTIDE SEQUENCE [LARGE SCALE GENOMIC DNA]</scope>
    <source>
        <strain evidence="2 3">WM131</strain>
    </source>
</reference>
<dbReference type="Gene3D" id="3.30.2310.20">
    <property type="entry name" value="RelE-like"/>
    <property type="match status" value="1"/>
</dbReference>
<dbReference type="InterPro" id="IPR004386">
    <property type="entry name" value="Toxin_YafQ-like"/>
</dbReference>
<comment type="caution">
    <text evidence="2">The sequence shown here is derived from an EMBL/GenBank/DDBJ whole genome shotgun (WGS) entry which is preliminary data.</text>
</comment>
<proteinExistence type="predicted"/>
<dbReference type="EMBL" id="SPPD01000004">
    <property type="protein sequence ID" value="TFU98149.1"/>
    <property type="molecule type" value="Genomic_DNA"/>
</dbReference>
<organism evidence="2 3">
    <name type="scientific">Streptococcus cuniculi</name>
    <dbReference type="NCBI Taxonomy" id="1432788"/>
    <lineage>
        <taxon>Bacteria</taxon>
        <taxon>Bacillati</taxon>
        <taxon>Bacillota</taxon>
        <taxon>Bacilli</taxon>
        <taxon>Lactobacillales</taxon>
        <taxon>Streptococcaceae</taxon>
        <taxon>Streptococcus</taxon>
    </lineage>
</organism>
<dbReference type="PANTHER" id="PTHR40588">
    <property type="entry name" value="MRNA INTERFERASE TOXIN YAFQ"/>
    <property type="match status" value="1"/>
</dbReference>
<dbReference type="GO" id="GO:0006415">
    <property type="term" value="P:translational termination"/>
    <property type="evidence" value="ECO:0007669"/>
    <property type="project" value="TreeGrafter"/>
</dbReference>
<dbReference type="OrthoDB" id="7030467at2"/>
<evidence type="ECO:0000313" key="2">
    <source>
        <dbReference type="EMBL" id="TFU98149.1"/>
    </source>
</evidence>
<dbReference type="AlphaFoldDB" id="A0A4Y9JDW6"/>
<name>A0A4Y9JDW6_9STRE</name>
<keyword evidence="1" id="KW-1277">Toxin-antitoxin system</keyword>
<dbReference type="PANTHER" id="PTHR40588:SF1">
    <property type="entry name" value="MRNA INTERFERASE TOXIN YAFQ"/>
    <property type="match status" value="1"/>
</dbReference>
<accession>A0A4Y9JDW6</accession>
<evidence type="ECO:0000313" key="3">
    <source>
        <dbReference type="Proteomes" id="UP000297253"/>
    </source>
</evidence>
<dbReference type="GO" id="GO:0006402">
    <property type="term" value="P:mRNA catabolic process"/>
    <property type="evidence" value="ECO:0007669"/>
    <property type="project" value="TreeGrafter"/>
</dbReference>
<dbReference type="InterPro" id="IPR007712">
    <property type="entry name" value="RelE/ParE_toxin"/>
</dbReference>
<gene>
    <name evidence="2" type="ORF">E4T82_03830</name>
</gene>
<sequence length="96" mass="11358">MLTHEFTNRYKKDLAKLIKRGVDVSLINVAVKKIINDEELGYEYRKHVLEPKNQIPKLWEIHLGGRKSDLLMIYYYLENGTHVVFDRVGSHSDLFR</sequence>
<dbReference type="Pfam" id="PF15738">
    <property type="entry name" value="YafQ_toxin"/>
    <property type="match status" value="1"/>
</dbReference>
<dbReference type="NCBIfam" id="TIGR02385">
    <property type="entry name" value="RelE_StbE"/>
    <property type="match status" value="1"/>
</dbReference>
<dbReference type="Proteomes" id="UP000297253">
    <property type="component" value="Unassembled WGS sequence"/>
</dbReference>
<evidence type="ECO:0000256" key="1">
    <source>
        <dbReference type="ARBA" id="ARBA00022649"/>
    </source>
</evidence>
<dbReference type="SUPFAM" id="SSF143011">
    <property type="entry name" value="RelE-like"/>
    <property type="match status" value="1"/>
</dbReference>
<dbReference type="RefSeq" id="WP_135181556.1">
    <property type="nucleotide sequence ID" value="NZ_JADGKZ010000004.1"/>
</dbReference>
<protein>
    <submittedName>
        <fullName evidence="2">Type II toxin-antitoxin system mRNA interferase toxin, RelE/StbE family</fullName>
    </submittedName>
</protein>
<dbReference type="InterPro" id="IPR035093">
    <property type="entry name" value="RelE/ParE_toxin_dom_sf"/>
</dbReference>
<dbReference type="GO" id="GO:0004521">
    <property type="term" value="F:RNA endonuclease activity"/>
    <property type="evidence" value="ECO:0007669"/>
    <property type="project" value="TreeGrafter"/>
</dbReference>